<proteinExistence type="predicted"/>
<feature type="domain" description="CobQ/CobB/MinD/ParA nucleotide binding" evidence="4">
    <location>
        <begin position="159"/>
        <end position="392"/>
    </location>
</feature>
<evidence type="ECO:0000256" key="2">
    <source>
        <dbReference type="ARBA" id="ARBA00022840"/>
    </source>
</evidence>
<gene>
    <name evidence="5" type="ORF">LVY72_12515</name>
</gene>
<dbReference type="EMBL" id="JAKLTQ010000008">
    <property type="protein sequence ID" value="MCG2622725.1"/>
    <property type="molecule type" value="Genomic_DNA"/>
</dbReference>
<evidence type="ECO:0000313" key="5">
    <source>
        <dbReference type="EMBL" id="MCG2622725.1"/>
    </source>
</evidence>
<evidence type="ECO:0000256" key="1">
    <source>
        <dbReference type="ARBA" id="ARBA00022741"/>
    </source>
</evidence>
<keyword evidence="2" id="KW-0067">ATP-binding</keyword>
<dbReference type="InterPro" id="IPR050625">
    <property type="entry name" value="ParA/MinD_ATPase"/>
</dbReference>
<dbReference type="RefSeq" id="WP_237821307.1">
    <property type="nucleotide sequence ID" value="NZ_JAKLTQ010000008.1"/>
</dbReference>
<evidence type="ECO:0000313" key="6">
    <source>
        <dbReference type="Proteomes" id="UP001165368"/>
    </source>
</evidence>
<sequence>MSIPVATVGDGPQDFVAGLERLHGPVTVVRRCTELAELVAACQSGLARAAIIASGSDALGLALLDRLRGAGAAVVVLTDDGGEQRRLDGLGVRHCSHGTAPEALAALVVQAVGSADEVPAAHRPGAGYADPAHSLQPLAAAPGSDRTDGEPADAAGEVIAVWGPAGAPGRTLLAVNLAAEYAAAGRRVLLVDADTYAPGVATYLGLLDESAALAHACRLADQGLLDTPALERAAVKVAVSGAPLLVLTGITRADRWPEIRPGALGAVLALARALADVTVIDCGFCLESDEELSFDTLAPRRNGATLRALELADQVLAVGSADALGVPRLVRALAELEQAVPSASPQAVLNRVRPGSVGRSPERQLREAWTRFAPDREVRAFLPADFAAADAALLGGSVLLETAPDSALRQAVARLAGIAEPARRRGPGRRPPAKVKF</sequence>
<protein>
    <submittedName>
        <fullName evidence="5">Chromosome partitioning protein</fullName>
    </submittedName>
</protein>
<evidence type="ECO:0000256" key="3">
    <source>
        <dbReference type="SAM" id="MobiDB-lite"/>
    </source>
</evidence>
<comment type="caution">
    <text evidence="5">The sequence shown here is derived from an EMBL/GenBank/DDBJ whole genome shotgun (WGS) entry which is preliminary data.</text>
</comment>
<dbReference type="PANTHER" id="PTHR43384:SF6">
    <property type="entry name" value="SEPTUM SITE-DETERMINING PROTEIN MIND HOMOLOG, CHLOROPLASTIC"/>
    <property type="match status" value="1"/>
</dbReference>
<name>A0ABS9L7R6_9MICC</name>
<dbReference type="Pfam" id="PF01656">
    <property type="entry name" value="CbiA"/>
    <property type="match status" value="1"/>
</dbReference>
<reference evidence="5" key="1">
    <citation type="submission" date="2022-01" db="EMBL/GenBank/DDBJ databases">
        <authorList>
            <person name="Jo J.-H."/>
            <person name="Im W.-T."/>
        </authorList>
    </citation>
    <scope>NUCLEOTIDE SEQUENCE</scope>
    <source>
        <strain evidence="5">I2-34</strain>
    </source>
</reference>
<dbReference type="InterPro" id="IPR002586">
    <property type="entry name" value="CobQ/CobB/MinD/ParA_Nub-bd_dom"/>
</dbReference>
<feature type="region of interest" description="Disordered" evidence="3">
    <location>
        <begin position="122"/>
        <end position="152"/>
    </location>
</feature>
<dbReference type="PANTHER" id="PTHR43384">
    <property type="entry name" value="SEPTUM SITE-DETERMINING PROTEIN MIND HOMOLOG, CHLOROPLASTIC-RELATED"/>
    <property type="match status" value="1"/>
</dbReference>
<dbReference type="InterPro" id="IPR027417">
    <property type="entry name" value="P-loop_NTPase"/>
</dbReference>
<dbReference type="Proteomes" id="UP001165368">
    <property type="component" value="Unassembled WGS sequence"/>
</dbReference>
<organism evidence="5 6">
    <name type="scientific">Arthrobacter hankyongi</name>
    <dbReference type="NCBI Taxonomy" id="2904801"/>
    <lineage>
        <taxon>Bacteria</taxon>
        <taxon>Bacillati</taxon>
        <taxon>Actinomycetota</taxon>
        <taxon>Actinomycetes</taxon>
        <taxon>Micrococcales</taxon>
        <taxon>Micrococcaceae</taxon>
        <taxon>Arthrobacter</taxon>
    </lineage>
</organism>
<keyword evidence="1" id="KW-0547">Nucleotide-binding</keyword>
<dbReference type="Gene3D" id="3.40.50.300">
    <property type="entry name" value="P-loop containing nucleotide triphosphate hydrolases"/>
    <property type="match status" value="1"/>
</dbReference>
<dbReference type="SUPFAM" id="SSF52540">
    <property type="entry name" value="P-loop containing nucleoside triphosphate hydrolases"/>
    <property type="match status" value="1"/>
</dbReference>
<accession>A0ABS9L7R6</accession>
<evidence type="ECO:0000259" key="4">
    <source>
        <dbReference type="Pfam" id="PF01656"/>
    </source>
</evidence>
<keyword evidence="6" id="KW-1185">Reference proteome</keyword>